<proteinExistence type="predicted"/>
<comment type="caution">
    <text evidence="1">The sequence shown here is derived from an EMBL/GenBank/DDBJ whole genome shotgun (WGS) entry which is preliminary data.</text>
</comment>
<dbReference type="Proteomes" id="UP000765509">
    <property type="component" value="Unassembled WGS sequence"/>
</dbReference>
<gene>
    <name evidence="1" type="ORF">O181_001939</name>
</gene>
<dbReference type="EMBL" id="AVOT02000306">
    <property type="protein sequence ID" value="MBW0462224.1"/>
    <property type="molecule type" value="Genomic_DNA"/>
</dbReference>
<sequence length="134" mass="14110">MLPASCAATVTKRHGKNSLGGCSPKALLALTVKEWLLIGVVLAASAEGEALACVSHQPSTLHFRAVHAFGCDPAHPFGTCEDFPYGLIRIVTADEPNNGVFVCQEGKKSMCCSIDPKKGHYPAKATVDKACKSL</sequence>
<protein>
    <submittedName>
        <fullName evidence="1">Uncharacterized protein</fullName>
    </submittedName>
</protein>
<reference evidence="1" key="1">
    <citation type="submission" date="2021-03" db="EMBL/GenBank/DDBJ databases">
        <title>Draft genome sequence of rust myrtle Austropuccinia psidii MF-1, a brazilian biotype.</title>
        <authorList>
            <person name="Quecine M.C."/>
            <person name="Pachon D.M.R."/>
            <person name="Bonatelli M.L."/>
            <person name="Correr F.H."/>
            <person name="Franceschini L.M."/>
            <person name="Leite T.F."/>
            <person name="Margarido G.R.A."/>
            <person name="Almeida C.A."/>
            <person name="Ferrarezi J.A."/>
            <person name="Labate C.A."/>
        </authorList>
    </citation>
    <scope>NUCLEOTIDE SEQUENCE</scope>
    <source>
        <strain evidence="1">MF-1</strain>
    </source>
</reference>
<accession>A0A9Q3BBG0</accession>
<keyword evidence="2" id="KW-1185">Reference proteome</keyword>
<organism evidence="1 2">
    <name type="scientific">Austropuccinia psidii MF-1</name>
    <dbReference type="NCBI Taxonomy" id="1389203"/>
    <lineage>
        <taxon>Eukaryota</taxon>
        <taxon>Fungi</taxon>
        <taxon>Dikarya</taxon>
        <taxon>Basidiomycota</taxon>
        <taxon>Pucciniomycotina</taxon>
        <taxon>Pucciniomycetes</taxon>
        <taxon>Pucciniales</taxon>
        <taxon>Sphaerophragmiaceae</taxon>
        <taxon>Austropuccinia</taxon>
    </lineage>
</organism>
<evidence type="ECO:0000313" key="2">
    <source>
        <dbReference type="Proteomes" id="UP000765509"/>
    </source>
</evidence>
<name>A0A9Q3BBG0_9BASI</name>
<evidence type="ECO:0000313" key="1">
    <source>
        <dbReference type="EMBL" id="MBW0462224.1"/>
    </source>
</evidence>
<dbReference type="AlphaFoldDB" id="A0A9Q3BBG0"/>